<protein>
    <submittedName>
        <fullName evidence="5">Polysaccharide deacetylase family protein</fullName>
    </submittedName>
</protein>
<dbReference type="PANTHER" id="PTHR34216:SF11">
    <property type="entry name" value="CHITOOLIGOSACCHARIDE DEACETYLASE"/>
    <property type="match status" value="1"/>
</dbReference>
<evidence type="ECO:0000313" key="5">
    <source>
        <dbReference type="EMBL" id="TXK13184.1"/>
    </source>
</evidence>
<dbReference type="Gene3D" id="2.60.120.260">
    <property type="entry name" value="Galactose-binding domain-like"/>
    <property type="match status" value="1"/>
</dbReference>
<dbReference type="Gene3D" id="3.20.20.370">
    <property type="entry name" value="Glycoside hydrolase/deacetylase"/>
    <property type="match status" value="1"/>
</dbReference>
<dbReference type="RefSeq" id="WP_147893861.1">
    <property type="nucleotide sequence ID" value="NZ_BAAANR010000001.1"/>
</dbReference>
<dbReference type="GO" id="GO:0016810">
    <property type="term" value="F:hydrolase activity, acting on carbon-nitrogen (but not peptide) bonds"/>
    <property type="evidence" value="ECO:0007669"/>
    <property type="project" value="InterPro"/>
</dbReference>
<dbReference type="InterPro" id="IPR011330">
    <property type="entry name" value="Glyco_hydro/deAcase_b/a-brl"/>
</dbReference>
<reference evidence="5 6" key="1">
    <citation type="submission" date="2019-08" db="EMBL/GenBank/DDBJ databases">
        <authorList>
            <person name="Dong K."/>
        </authorList>
    </citation>
    <scope>NUCLEOTIDE SEQUENCE [LARGE SCALE GENOMIC DNA]</scope>
    <source>
        <strain evidence="5 6">JCM14558</strain>
    </source>
</reference>
<dbReference type="AlphaFoldDB" id="A0A5C8I548"/>
<evidence type="ECO:0000259" key="4">
    <source>
        <dbReference type="PROSITE" id="PS51677"/>
    </source>
</evidence>
<dbReference type="CDD" id="cd10967">
    <property type="entry name" value="CE4_GLA_like_6s"/>
    <property type="match status" value="1"/>
</dbReference>
<dbReference type="InterPro" id="IPR002509">
    <property type="entry name" value="NODB_dom"/>
</dbReference>
<keyword evidence="1 3" id="KW-0732">Signal</keyword>
<evidence type="ECO:0000256" key="3">
    <source>
        <dbReference type="SAM" id="SignalP"/>
    </source>
</evidence>
<keyword evidence="6" id="KW-1185">Reference proteome</keyword>
<feature type="domain" description="NodB homology" evidence="4">
    <location>
        <begin position="39"/>
        <end position="255"/>
    </location>
</feature>
<organism evidence="5 6">
    <name type="scientific">Microbacterium hatanonis</name>
    <dbReference type="NCBI Taxonomy" id="404366"/>
    <lineage>
        <taxon>Bacteria</taxon>
        <taxon>Bacillati</taxon>
        <taxon>Actinomycetota</taxon>
        <taxon>Actinomycetes</taxon>
        <taxon>Micrococcales</taxon>
        <taxon>Microbacteriaceae</taxon>
        <taxon>Microbacterium</taxon>
    </lineage>
</organism>
<feature type="chain" id="PRO_5022806075" evidence="3">
    <location>
        <begin position="35"/>
        <end position="477"/>
    </location>
</feature>
<evidence type="ECO:0000313" key="6">
    <source>
        <dbReference type="Proteomes" id="UP000321034"/>
    </source>
</evidence>
<evidence type="ECO:0000256" key="1">
    <source>
        <dbReference type="ARBA" id="ARBA00022729"/>
    </source>
</evidence>
<proteinExistence type="predicted"/>
<dbReference type="EMBL" id="VRSV01000001">
    <property type="protein sequence ID" value="TXK13184.1"/>
    <property type="molecule type" value="Genomic_DNA"/>
</dbReference>
<evidence type="ECO:0000256" key="2">
    <source>
        <dbReference type="SAM" id="MobiDB-lite"/>
    </source>
</evidence>
<gene>
    <name evidence="5" type="ORF">FVP77_07120</name>
</gene>
<dbReference type="Proteomes" id="UP000321034">
    <property type="component" value="Unassembled WGS sequence"/>
</dbReference>
<feature type="region of interest" description="Disordered" evidence="2">
    <location>
        <begin position="447"/>
        <end position="477"/>
    </location>
</feature>
<dbReference type="GO" id="GO:0005975">
    <property type="term" value="P:carbohydrate metabolic process"/>
    <property type="evidence" value="ECO:0007669"/>
    <property type="project" value="InterPro"/>
</dbReference>
<dbReference type="InterPro" id="IPR051398">
    <property type="entry name" value="Polysacch_Deacetylase"/>
</dbReference>
<accession>A0A5C8I548</accession>
<dbReference type="SUPFAM" id="SSF88713">
    <property type="entry name" value="Glycoside hydrolase/deacetylase"/>
    <property type="match status" value="1"/>
</dbReference>
<dbReference type="PROSITE" id="PS51677">
    <property type="entry name" value="NODB"/>
    <property type="match status" value="1"/>
</dbReference>
<comment type="caution">
    <text evidence="5">The sequence shown here is derived from an EMBL/GenBank/DDBJ whole genome shotgun (WGS) entry which is preliminary data.</text>
</comment>
<name>A0A5C8I548_9MICO</name>
<dbReference type="OrthoDB" id="2795102at2"/>
<sequence>MFTSRLRRTIAGGFAILAVTAFLSTAAAVPPATAAGPRTTVSLTFDDADASQLSALPILQKYGMKATFFIPSGFVGAAGYMTRSDLDSLKAAGHEIGGHTVNHPDLATLPADEAKRQICTDRSTLTSWGFTLRSFAYPFASASPAVEKAASDCGYRSARLLGDLRTRFDCQDCDVAETLPPSDRFGTKALPQFEANWTLDDLKQGVLNAESTGGWVQYTFHDVCDNACTDIAISPALLDQFLSWLKQHMAAANTVVKTVGDAVGGTAKPVVNGPVVPAAAAGVNAIKNPGMETLTAGAPSCWMQGGWGQNTAAFSKGSPAHGGSVASRVSMSNYVSGDAKLLPQFDLGACAPTVVTGHTYSLRSWYTSTAVTQFAVYLRASTGVWQYWTSSPWFSAASAYTQAEWTTPAIPAGYTGISFALNVFSNGTLQTDDVSMYDSTGAPAATSAQTAVPGASSRIAVQPPTGAPEVAQDLEGE</sequence>
<feature type="signal peptide" evidence="3">
    <location>
        <begin position="1"/>
        <end position="34"/>
    </location>
</feature>
<dbReference type="Pfam" id="PF01522">
    <property type="entry name" value="Polysacc_deac_1"/>
    <property type="match status" value="1"/>
</dbReference>
<dbReference type="PANTHER" id="PTHR34216">
    <property type="match status" value="1"/>
</dbReference>